<keyword evidence="1" id="KW-1133">Transmembrane helix</keyword>
<dbReference type="Proteomes" id="UP000006729">
    <property type="component" value="Chromosome 7"/>
</dbReference>
<evidence type="ECO:0000313" key="3">
    <source>
        <dbReference type="Proteomes" id="UP000006729"/>
    </source>
</evidence>
<dbReference type="EMBL" id="CM009296">
    <property type="protein sequence ID" value="RQO92499.1"/>
    <property type="molecule type" value="Genomic_DNA"/>
</dbReference>
<organism evidence="2 3">
    <name type="scientific">Populus trichocarpa</name>
    <name type="common">Western balsam poplar</name>
    <name type="synonym">Populus balsamifera subsp. trichocarpa</name>
    <dbReference type="NCBI Taxonomy" id="3694"/>
    <lineage>
        <taxon>Eukaryota</taxon>
        <taxon>Viridiplantae</taxon>
        <taxon>Streptophyta</taxon>
        <taxon>Embryophyta</taxon>
        <taxon>Tracheophyta</taxon>
        <taxon>Spermatophyta</taxon>
        <taxon>Magnoliopsida</taxon>
        <taxon>eudicotyledons</taxon>
        <taxon>Gunneridae</taxon>
        <taxon>Pentapetalae</taxon>
        <taxon>rosids</taxon>
        <taxon>fabids</taxon>
        <taxon>Malpighiales</taxon>
        <taxon>Salicaceae</taxon>
        <taxon>Saliceae</taxon>
        <taxon>Populus</taxon>
    </lineage>
</organism>
<protein>
    <submittedName>
        <fullName evidence="2">Uncharacterized protein</fullName>
    </submittedName>
</protein>
<keyword evidence="1" id="KW-0472">Membrane</keyword>
<dbReference type="InParanoid" id="A0A3N7F7G2"/>
<evidence type="ECO:0000256" key="1">
    <source>
        <dbReference type="SAM" id="Phobius"/>
    </source>
</evidence>
<dbReference type="AlphaFoldDB" id="A0A3N7F7G2"/>
<proteinExistence type="predicted"/>
<evidence type="ECO:0000313" key="2">
    <source>
        <dbReference type="EMBL" id="RQO92499.1"/>
    </source>
</evidence>
<accession>A0A3N7F7G2</accession>
<name>A0A3N7F7G2_POPTR</name>
<feature type="transmembrane region" description="Helical" evidence="1">
    <location>
        <begin position="6"/>
        <end position="28"/>
    </location>
</feature>
<sequence>MLHGHLFIYLFIHLFFTILLLGCFLTFISRDYLKIAVPIRRVDFLSSDFRPRVLGVKPNLTPLTCSFHTNVFAFQQSTEKKH</sequence>
<gene>
    <name evidence="2" type="ORF">POPTR_007G044750</name>
</gene>
<reference evidence="2 3" key="1">
    <citation type="journal article" date="2006" name="Science">
        <title>The genome of black cottonwood, Populus trichocarpa (Torr. &amp; Gray).</title>
        <authorList>
            <person name="Tuskan G.A."/>
            <person name="Difazio S."/>
            <person name="Jansson S."/>
            <person name="Bohlmann J."/>
            <person name="Grigoriev I."/>
            <person name="Hellsten U."/>
            <person name="Putnam N."/>
            <person name="Ralph S."/>
            <person name="Rombauts S."/>
            <person name="Salamov A."/>
            <person name="Schein J."/>
            <person name="Sterck L."/>
            <person name="Aerts A."/>
            <person name="Bhalerao R.R."/>
            <person name="Bhalerao R.P."/>
            <person name="Blaudez D."/>
            <person name="Boerjan W."/>
            <person name="Brun A."/>
            <person name="Brunner A."/>
            <person name="Busov V."/>
            <person name="Campbell M."/>
            <person name="Carlson J."/>
            <person name="Chalot M."/>
            <person name="Chapman J."/>
            <person name="Chen G.L."/>
            <person name="Cooper D."/>
            <person name="Coutinho P.M."/>
            <person name="Couturier J."/>
            <person name="Covert S."/>
            <person name="Cronk Q."/>
            <person name="Cunningham R."/>
            <person name="Davis J."/>
            <person name="Degroeve S."/>
            <person name="Dejardin A."/>
            <person name="Depamphilis C."/>
            <person name="Detter J."/>
            <person name="Dirks B."/>
            <person name="Dubchak I."/>
            <person name="Duplessis S."/>
            <person name="Ehlting J."/>
            <person name="Ellis B."/>
            <person name="Gendler K."/>
            <person name="Goodstein D."/>
            <person name="Gribskov M."/>
            <person name="Grimwood J."/>
            <person name="Groover A."/>
            <person name="Gunter L."/>
            <person name="Hamberger B."/>
            <person name="Heinze B."/>
            <person name="Helariutta Y."/>
            <person name="Henrissat B."/>
            <person name="Holligan D."/>
            <person name="Holt R."/>
            <person name="Huang W."/>
            <person name="Islam-Faridi N."/>
            <person name="Jones S."/>
            <person name="Jones-Rhoades M."/>
            <person name="Jorgensen R."/>
            <person name="Joshi C."/>
            <person name="Kangasjarvi J."/>
            <person name="Karlsson J."/>
            <person name="Kelleher C."/>
            <person name="Kirkpatrick R."/>
            <person name="Kirst M."/>
            <person name="Kohler A."/>
            <person name="Kalluri U."/>
            <person name="Larimer F."/>
            <person name="Leebens-Mack J."/>
            <person name="Leple J.C."/>
            <person name="Locascio P."/>
            <person name="Lou Y."/>
            <person name="Lucas S."/>
            <person name="Martin F."/>
            <person name="Montanini B."/>
            <person name="Napoli C."/>
            <person name="Nelson D.R."/>
            <person name="Nelson C."/>
            <person name="Nieminen K."/>
            <person name="Nilsson O."/>
            <person name="Pereda V."/>
            <person name="Peter G."/>
            <person name="Philippe R."/>
            <person name="Pilate G."/>
            <person name="Poliakov A."/>
            <person name="Razumovskaya J."/>
            <person name="Richardson P."/>
            <person name="Rinaldi C."/>
            <person name="Ritland K."/>
            <person name="Rouze P."/>
            <person name="Ryaboy D."/>
            <person name="Schmutz J."/>
            <person name="Schrader J."/>
            <person name="Segerman B."/>
            <person name="Shin H."/>
            <person name="Siddiqui A."/>
            <person name="Sterky F."/>
            <person name="Terry A."/>
            <person name="Tsai C.J."/>
            <person name="Uberbacher E."/>
            <person name="Unneberg P."/>
            <person name="Vahala J."/>
            <person name="Wall K."/>
            <person name="Wessler S."/>
            <person name="Yang G."/>
            <person name="Yin T."/>
            <person name="Douglas C."/>
            <person name="Marra M."/>
            <person name="Sandberg G."/>
            <person name="Van de Peer Y."/>
            <person name="Rokhsar D."/>
        </authorList>
    </citation>
    <scope>NUCLEOTIDE SEQUENCE [LARGE SCALE GENOMIC DNA]</scope>
    <source>
        <strain evidence="3">cv. Nisqually</strain>
    </source>
</reference>
<keyword evidence="3" id="KW-1185">Reference proteome</keyword>
<keyword evidence="1" id="KW-0812">Transmembrane</keyword>